<dbReference type="PRINTS" id="PR00344">
    <property type="entry name" value="BCTRLSENSOR"/>
</dbReference>
<dbReference type="SMART" id="SM00304">
    <property type="entry name" value="HAMP"/>
    <property type="match status" value="1"/>
</dbReference>
<evidence type="ECO:0000256" key="1">
    <source>
        <dbReference type="ARBA" id="ARBA00000085"/>
    </source>
</evidence>
<reference evidence="15 16" key="1">
    <citation type="submission" date="2017-10" db="EMBL/GenBank/DDBJ databases">
        <title>Genome sequence of Caulobacter mirabilis FWC38.</title>
        <authorList>
            <person name="Fiebig A."/>
            <person name="Crosson S."/>
        </authorList>
    </citation>
    <scope>NUCLEOTIDE SEQUENCE [LARGE SCALE GENOMIC DNA]</scope>
    <source>
        <strain evidence="15 16">FWC 38</strain>
    </source>
</reference>
<dbReference type="AlphaFoldDB" id="A0A2D2B2B3"/>
<keyword evidence="7 15" id="KW-0418">Kinase</keyword>
<dbReference type="InterPro" id="IPR036890">
    <property type="entry name" value="HATPase_C_sf"/>
</dbReference>
<evidence type="ECO:0000259" key="13">
    <source>
        <dbReference type="PROSITE" id="PS50109"/>
    </source>
</evidence>
<keyword evidence="5" id="KW-0808">Transferase</keyword>
<dbReference type="Pfam" id="PF02518">
    <property type="entry name" value="HATPase_c"/>
    <property type="match status" value="1"/>
</dbReference>
<organism evidence="15 16">
    <name type="scientific">Caulobacter mirabilis</name>
    <dbReference type="NCBI Taxonomy" id="69666"/>
    <lineage>
        <taxon>Bacteria</taxon>
        <taxon>Pseudomonadati</taxon>
        <taxon>Pseudomonadota</taxon>
        <taxon>Alphaproteobacteria</taxon>
        <taxon>Caulobacterales</taxon>
        <taxon>Caulobacteraceae</taxon>
        <taxon>Caulobacter</taxon>
    </lineage>
</organism>
<dbReference type="CDD" id="cd06225">
    <property type="entry name" value="HAMP"/>
    <property type="match status" value="1"/>
</dbReference>
<dbReference type="SMART" id="SM00387">
    <property type="entry name" value="HATPase_c"/>
    <property type="match status" value="1"/>
</dbReference>
<feature type="transmembrane region" description="Helical" evidence="12">
    <location>
        <begin position="219"/>
        <end position="241"/>
    </location>
</feature>
<dbReference type="SUPFAM" id="SSF55874">
    <property type="entry name" value="ATPase domain of HSP90 chaperone/DNA topoisomerase II/histidine kinase"/>
    <property type="match status" value="1"/>
</dbReference>
<dbReference type="RefSeq" id="WP_099623653.1">
    <property type="nucleotide sequence ID" value="NZ_CP024201.1"/>
</dbReference>
<gene>
    <name evidence="15" type="ORF">CSW64_19455</name>
</gene>
<keyword evidence="16" id="KW-1185">Reference proteome</keyword>
<dbReference type="SMART" id="SM00388">
    <property type="entry name" value="HisKA"/>
    <property type="match status" value="1"/>
</dbReference>
<feature type="domain" description="Histidine kinase" evidence="13">
    <location>
        <begin position="302"/>
        <end position="523"/>
    </location>
</feature>
<dbReference type="PROSITE" id="PS50885">
    <property type="entry name" value="HAMP"/>
    <property type="match status" value="1"/>
</dbReference>
<feature type="domain" description="HAMP" evidence="14">
    <location>
        <begin position="239"/>
        <end position="294"/>
    </location>
</feature>
<protein>
    <recommendedName>
        <fullName evidence="3">histidine kinase</fullName>
        <ecNumber evidence="3">2.7.13.3</ecNumber>
    </recommendedName>
</protein>
<evidence type="ECO:0000256" key="8">
    <source>
        <dbReference type="ARBA" id="ARBA00022989"/>
    </source>
</evidence>
<keyword evidence="6 12" id="KW-0812">Transmembrane</keyword>
<dbReference type="PROSITE" id="PS50109">
    <property type="entry name" value="HIS_KIN"/>
    <property type="match status" value="1"/>
</dbReference>
<dbReference type="Proteomes" id="UP000228945">
    <property type="component" value="Chromosome"/>
</dbReference>
<dbReference type="Pfam" id="PF00672">
    <property type="entry name" value="HAMP"/>
    <property type="match status" value="1"/>
</dbReference>
<evidence type="ECO:0000259" key="14">
    <source>
        <dbReference type="PROSITE" id="PS50885"/>
    </source>
</evidence>
<dbReference type="EC" id="2.7.13.3" evidence="3"/>
<dbReference type="SUPFAM" id="SSF47384">
    <property type="entry name" value="Homodimeric domain of signal transducing histidine kinase"/>
    <property type="match status" value="1"/>
</dbReference>
<dbReference type="Gene3D" id="1.10.287.130">
    <property type="match status" value="1"/>
</dbReference>
<keyword evidence="8 12" id="KW-1133">Transmembrane helix</keyword>
<dbReference type="PANTHER" id="PTHR45436:SF5">
    <property type="entry name" value="SENSOR HISTIDINE KINASE TRCS"/>
    <property type="match status" value="1"/>
</dbReference>
<keyword evidence="4" id="KW-0597">Phosphoprotein</keyword>
<evidence type="ECO:0000256" key="9">
    <source>
        <dbReference type="ARBA" id="ARBA00023012"/>
    </source>
</evidence>
<feature type="transmembrane region" description="Helical" evidence="12">
    <location>
        <begin position="27"/>
        <end position="49"/>
    </location>
</feature>
<dbReference type="CDD" id="cd00082">
    <property type="entry name" value="HisKA"/>
    <property type="match status" value="1"/>
</dbReference>
<evidence type="ECO:0000256" key="12">
    <source>
        <dbReference type="SAM" id="Phobius"/>
    </source>
</evidence>
<accession>A0A2D2B2B3</accession>
<evidence type="ECO:0000313" key="15">
    <source>
        <dbReference type="EMBL" id="ATQ44405.1"/>
    </source>
</evidence>
<dbReference type="GO" id="GO:0016020">
    <property type="term" value="C:membrane"/>
    <property type="evidence" value="ECO:0007669"/>
    <property type="project" value="UniProtKB-SubCell"/>
</dbReference>
<evidence type="ECO:0000256" key="4">
    <source>
        <dbReference type="ARBA" id="ARBA00022553"/>
    </source>
</evidence>
<keyword evidence="10 12" id="KW-0472">Membrane</keyword>
<dbReference type="OrthoDB" id="9805942at2"/>
<dbReference type="Pfam" id="PF13756">
    <property type="entry name" value="Stimulus_sens_1"/>
    <property type="match status" value="1"/>
</dbReference>
<evidence type="ECO:0000256" key="7">
    <source>
        <dbReference type="ARBA" id="ARBA00022777"/>
    </source>
</evidence>
<proteinExistence type="predicted"/>
<dbReference type="InterPro" id="IPR003594">
    <property type="entry name" value="HATPase_dom"/>
</dbReference>
<dbReference type="PANTHER" id="PTHR45436">
    <property type="entry name" value="SENSOR HISTIDINE KINASE YKOH"/>
    <property type="match status" value="1"/>
</dbReference>
<dbReference type="InterPro" id="IPR025908">
    <property type="entry name" value="Sensor_TM1"/>
</dbReference>
<evidence type="ECO:0000313" key="16">
    <source>
        <dbReference type="Proteomes" id="UP000228945"/>
    </source>
</evidence>
<dbReference type="InterPro" id="IPR025919">
    <property type="entry name" value="Stimulus_sens_dom"/>
</dbReference>
<dbReference type="InterPro" id="IPR003661">
    <property type="entry name" value="HisK_dim/P_dom"/>
</dbReference>
<evidence type="ECO:0000256" key="3">
    <source>
        <dbReference type="ARBA" id="ARBA00012438"/>
    </source>
</evidence>
<dbReference type="GO" id="GO:0000155">
    <property type="term" value="F:phosphorelay sensor kinase activity"/>
    <property type="evidence" value="ECO:0007669"/>
    <property type="project" value="InterPro"/>
</dbReference>
<feature type="region of interest" description="Disordered" evidence="11">
    <location>
        <begin position="134"/>
        <end position="156"/>
    </location>
</feature>
<keyword evidence="9" id="KW-0902">Two-component regulatory system</keyword>
<dbReference type="EMBL" id="CP024201">
    <property type="protein sequence ID" value="ATQ44405.1"/>
    <property type="molecule type" value="Genomic_DNA"/>
</dbReference>
<dbReference type="Pfam" id="PF13755">
    <property type="entry name" value="Sensor_TM1"/>
    <property type="match status" value="1"/>
</dbReference>
<dbReference type="InterPro" id="IPR036097">
    <property type="entry name" value="HisK_dim/P_sf"/>
</dbReference>
<evidence type="ECO:0000256" key="5">
    <source>
        <dbReference type="ARBA" id="ARBA00022679"/>
    </source>
</evidence>
<evidence type="ECO:0000256" key="11">
    <source>
        <dbReference type="SAM" id="MobiDB-lite"/>
    </source>
</evidence>
<dbReference type="SUPFAM" id="SSF158472">
    <property type="entry name" value="HAMP domain-like"/>
    <property type="match status" value="1"/>
</dbReference>
<name>A0A2D2B2B3_9CAUL</name>
<evidence type="ECO:0000256" key="2">
    <source>
        <dbReference type="ARBA" id="ARBA00004370"/>
    </source>
</evidence>
<sequence>MASDTATASPESEASPRRWFLPRGSRLGRLIIALNLLSLAILVGGALTLNEMRRGLVNARIDSLITQGEWIAHIIDDAATVGEPEPALQPERAAQLLQLLHIPRNQRVRLFDKDGRMIADSYFVADRVEWKPLPPARKPGQAAPSSERTRAEERADRALQAELAAAHEGEPVKGRRVSETGEQVISVSLPIKRVRAVVGVLTLEAGDVDQIIARERANLIPFILIATGVTLLSSLLLSLLVARPILRLARSADRVKAARARSISLPDLARRDDEIGDLSRSLESMTDTLSERMDAIERFAADVAHEIRNPLTSIRSAIETLDLVKDAKARDRLMGILKQDVGRLDRLVTDISNASRLDAELSRDEPRPIDLGRLLGDIVAVYDSAAKPGDVTVRLTHPDQTISVAGRDGPLGQVFRNLIDNARSFSPAGGEVRVTLSHERGVARILVEDDGPGIPPDNLETVFERFYTSRPKGAAFGGNSGLGLSIARQIVDAHGGKVHAENRRGEDDAVVGARFTVTLPERRP</sequence>
<dbReference type="InterPro" id="IPR005467">
    <property type="entry name" value="His_kinase_dom"/>
</dbReference>
<dbReference type="InterPro" id="IPR004358">
    <property type="entry name" value="Sig_transdc_His_kin-like_C"/>
</dbReference>
<comment type="catalytic activity">
    <reaction evidence="1">
        <text>ATP + protein L-histidine = ADP + protein N-phospho-L-histidine.</text>
        <dbReference type="EC" id="2.7.13.3"/>
    </reaction>
</comment>
<comment type="subcellular location">
    <subcellularLocation>
        <location evidence="2">Membrane</location>
    </subcellularLocation>
</comment>
<dbReference type="KEGG" id="cmb:CSW64_19455"/>
<dbReference type="InterPro" id="IPR050428">
    <property type="entry name" value="TCS_sensor_his_kinase"/>
</dbReference>
<evidence type="ECO:0000256" key="10">
    <source>
        <dbReference type="ARBA" id="ARBA00023136"/>
    </source>
</evidence>
<dbReference type="Gene3D" id="6.10.340.10">
    <property type="match status" value="1"/>
</dbReference>
<evidence type="ECO:0000256" key="6">
    <source>
        <dbReference type="ARBA" id="ARBA00022692"/>
    </source>
</evidence>
<dbReference type="Pfam" id="PF00512">
    <property type="entry name" value="HisKA"/>
    <property type="match status" value="1"/>
</dbReference>
<dbReference type="Gene3D" id="3.30.565.10">
    <property type="entry name" value="Histidine kinase-like ATPase, C-terminal domain"/>
    <property type="match status" value="1"/>
</dbReference>
<dbReference type="InterPro" id="IPR003660">
    <property type="entry name" value="HAMP_dom"/>
</dbReference>
<feature type="compositionally biased region" description="Basic and acidic residues" evidence="11">
    <location>
        <begin position="147"/>
        <end position="156"/>
    </location>
</feature>